<sequence>MNNGRVQEEPANIALDRFGLTRRHSQEHLEFDSRLNSTLLGKEPRIGNIEKIVAGHTDAHVLNP</sequence>
<dbReference type="AlphaFoldDB" id="A0A6J7E559"/>
<gene>
    <name evidence="1" type="ORF">UFOPK3364_01081</name>
</gene>
<reference evidence="1" key="1">
    <citation type="submission" date="2020-05" db="EMBL/GenBank/DDBJ databases">
        <authorList>
            <person name="Chiriac C."/>
            <person name="Salcher M."/>
            <person name="Ghai R."/>
            <person name="Kavagutti S V."/>
        </authorList>
    </citation>
    <scope>NUCLEOTIDE SEQUENCE</scope>
</reference>
<organism evidence="1">
    <name type="scientific">freshwater metagenome</name>
    <dbReference type="NCBI Taxonomy" id="449393"/>
    <lineage>
        <taxon>unclassified sequences</taxon>
        <taxon>metagenomes</taxon>
        <taxon>ecological metagenomes</taxon>
    </lineage>
</organism>
<accession>A0A6J7E559</accession>
<name>A0A6J7E559_9ZZZZ</name>
<protein>
    <submittedName>
        <fullName evidence="1">Unannotated protein</fullName>
    </submittedName>
</protein>
<evidence type="ECO:0000313" key="1">
    <source>
        <dbReference type="EMBL" id="CAB4877188.1"/>
    </source>
</evidence>
<proteinExistence type="predicted"/>
<dbReference type="EMBL" id="CAFBLO010000136">
    <property type="protein sequence ID" value="CAB4877188.1"/>
    <property type="molecule type" value="Genomic_DNA"/>
</dbReference>